<feature type="compositionally biased region" description="Low complexity" evidence="1">
    <location>
        <begin position="18"/>
        <end position="28"/>
    </location>
</feature>
<accession>A0A1G7GLL0</accession>
<evidence type="ECO:0008006" key="4">
    <source>
        <dbReference type="Google" id="ProtNLM"/>
    </source>
</evidence>
<reference evidence="2 3" key="1">
    <citation type="submission" date="2016-10" db="EMBL/GenBank/DDBJ databases">
        <authorList>
            <person name="de Groot N.N."/>
        </authorList>
    </citation>
    <scope>NUCLEOTIDE SEQUENCE [LARGE SCALE GENOMIC DNA]</scope>
    <source>
        <strain evidence="2 3">DSM 27375</strain>
    </source>
</reference>
<dbReference type="OrthoDB" id="9800971at2"/>
<name>A0A1G7GLL0_9RHOB</name>
<dbReference type="Pfam" id="PF10115">
    <property type="entry name" value="HlyU"/>
    <property type="match status" value="1"/>
</dbReference>
<evidence type="ECO:0000313" key="3">
    <source>
        <dbReference type="Proteomes" id="UP000182284"/>
    </source>
</evidence>
<dbReference type="AlphaFoldDB" id="A0A1G7GLL0"/>
<proteinExistence type="predicted"/>
<feature type="region of interest" description="Disordered" evidence="1">
    <location>
        <begin position="1"/>
        <end position="28"/>
    </location>
</feature>
<dbReference type="RefSeq" id="WP_074640901.1">
    <property type="nucleotide sequence ID" value="NZ_FNBL01000001.1"/>
</dbReference>
<dbReference type="InterPro" id="IPR018772">
    <property type="entry name" value="Transcription_activator_HlyU"/>
</dbReference>
<organism evidence="2 3">
    <name type="scientific">Celeribacter baekdonensis</name>
    <dbReference type="NCBI Taxonomy" id="875171"/>
    <lineage>
        <taxon>Bacteria</taxon>
        <taxon>Pseudomonadati</taxon>
        <taxon>Pseudomonadota</taxon>
        <taxon>Alphaproteobacteria</taxon>
        <taxon>Rhodobacterales</taxon>
        <taxon>Roseobacteraceae</taxon>
        <taxon>Celeribacter</taxon>
    </lineage>
</organism>
<evidence type="ECO:0000313" key="2">
    <source>
        <dbReference type="EMBL" id="SDE88943.1"/>
    </source>
</evidence>
<sequence>MSLFSKLFGGASKPDGTPKPTATQKTTAKPELYGTDYRIFPEPMKAENGYRIAAKIEKDFGGETRAHMMIRADTMSDIDDARRESLRKAQIFIDQMGDAIFDDSRM</sequence>
<protein>
    <recommendedName>
        <fullName evidence="4">Transcriptional activator HlyU</fullName>
    </recommendedName>
</protein>
<evidence type="ECO:0000256" key="1">
    <source>
        <dbReference type="SAM" id="MobiDB-lite"/>
    </source>
</evidence>
<dbReference type="EMBL" id="FNBL01000001">
    <property type="protein sequence ID" value="SDE88943.1"/>
    <property type="molecule type" value="Genomic_DNA"/>
</dbReference>
<dbReference type="Proteomes" id="UP000182284">
    <property type="component" value="Unassembled WGS sequence"/>
</dbReference>
<gene>
    <name evidence="2" type="ORF">SAMN04488117_101618</name>
</gene>